<comment type="caution">
    <text evidence="3">The sequence shown here is derived from an EMBL/GenBank/DDBJ whole genome shotgun (WGS) entry which is preliminary data.</text>
</comment>
<feature type="transmembrane region" description="Helical" evidence="1">
    <location>
        <begin position="402"/>
        <end position="420"/>
    </location>
</feature>
<evidence type="ECO:0000259" key="2">
    <source>
        <dbReference type="Pfam" id="PF24157"/>
    </source>
</evidence>
<evidence type="ECO:0000313" key="4">
    <source>
        <dbReference type="Proteomes" id="UP000784880"/>
    </source>
</evidence>
<keyword evidence="4" id="KW-1185">Reference proteome</keyword>
<evidence type="ECO:0000313" key="3">
    <source>
        <dbReference type="EMBL" id="MBU9713105.1"/>
    </source>
</evidence>
<feature type="transmembrane region" description="Helical" evidence="1">
    <location>
        <begin position="366"/>
        <end position="390"/>
    </location>
</feature>
<evidence type="ECO:0000256" key="1">
    <source>
        <dbReference type="SAM" id="Phobius"/>
    </source>
</evidence>
<keyword evidence="1" id="KW-0812">Transmembrane</keyword>
<accession>A0ABS6JL12</accession>
<dbReference type="Proteomes" id="UP000784880">
    <property type="component" value="Unassembled WGS sequence"/>
</dbReference>
<name>A0ABS6JL12_9BACI</name>
<feature type="domain" description="DUF7408" evidence="2">
    <location>
        <begin position="195"/>
        <end position="319"/>
    </location>
</feature>
<organism evidence="3 4">
    <name type="scientific">Evansella tamaricis</name>
    <dbReference type="NCBI Taxonomy" id="2069301"/>
    <lineage>
        <taxon>Bacteria</taxon>
        <taxon>Bacillati</taxon>
        <taxon>Bacillota</taxon>
        <taxon>Bacilli</taxon>
        <taxon>Bacillales</taxon>
        <taxon>Bacillaceae</taxon>
        <taxon>Evansella</taxon>
    </lineage>
</organism>
<dbReference type="EMBL" id="JAHQCS010000121">
    <property type="protein sequence ID" value="MBU9713105.1"/>
    <property type="molecule type" value="Genomic_DNA"/>
</dbReference>
<reference evidence="3 4" key="1">
    <citation type="submission" date="2021-06" db="EMBL/GenBank/DDBJ databases">
        <title>Bacillus sp. RD4P76, an endophyte from a halophyte.</title>
        <authorList>
            <person name="Sun J.-Q."/>
        </authorList>
    </citation>
    <scope>NUCLEOTIDE SEQUENCE [LARGE SCALE GENOMIC DNA]</scope>
    <source>
        <strain evidence="3 4">CGMCC 1.15917</strain>
    </source>
</reference>
<sequence length="791" mass="88180">MVQIQKLVKIALIFLFMLLIIPNEIGYADGEEQITVSMKVGFDNSVKRSQGFPVAVSLKNNGNDISGELVIAVSPGYRNNGTIVREVDLPANSEKTIYVSLPGLSDYYGSNTNSQHIYFYEGSWQDGKEIPLGGQTKLTPSYLVDDQLIIGLLTQHPDSLNYMRNVQSQYGNSYTNLSLDALDFPNDPLGLSMFNLIVIDQYSVAEELSLDQQEALKDWISAGGKLIVGADQGLQQKTGDILPLLPMETTLTSETVSTEFFNNGEREFPQPSIELLTGEMGDGTKVLQKTKDGLPVVVSKDVGNGEVVQLAFSLSGQTFSSWDGAPDYWLETLQPIMQLQSIHYESIYERLGWGIAETTSLFPSSFLPFSTLVLIFVGYTLVIFPGIYFLLRKMDKREHSWWILPALSLVVCLGIFGFGGKDRIAQPQINEMSVIQLDGHGYGHGYGSISLLSNKNGNYELNVPVSNFSAFPIDRNYYGGDTQMEPKGGIRQQGDQVDLLFKDVEYWSIRNASGPISNLEVGAIVYDLHIDDKNVTGTITNTTNVEFEDLLFMSGRQEESLGSLGAGETIEVSFELQGAILQAPTWRNYNYSQHQDLDKQRKEDLMRMIYEFNMFDRGKPALVGLTSDGVLNSSLKDSNALYTRMNVVIQSLHLADTIVGPYSLETDDFSPSVYMMEHSYGYLESDLEMGGRNVFASDGIYEFGYTVPAELQGEQPTYSELEVRIRNTGFKYEIFNVETESYETLTDSNSFDNPETYITEYGYIAIRVEKGDTPEQLPVPELSLKGEVIND</sequence>
<dbReference type="Pfam" id="PF24157">
    <property type="entry name" value="DUF7408"/>
    <property type="match status" value="1"/>
</dbReference>
<keyword evidence="1" id="KW-0472">Membrane</keyword>
<dbReference type="RefSeq" id="WP_217067276.1">
    <property type="nucleotide sequence ID" value="NZ_JAHQCS010000121.1"/>
</dbReference>
<proteinExistence type="predicted"/>
<gene>
    <name evidence="3" type="ORF">KS419_15340</name>
</gene>
<keyword evidence="1" id="KW-1133">Transmembrane helix</keyword>
<protein>
    <recommendedName>
        <fullName evidence="2">DUF7408 domain-containing protein</fullName>
    </recommendedName>
</protein>
<dbReference type="InterPro" id="IPR055831">
    <property type="entry name" value="DUF7408"/>
</dbReference>